<name>A0A392TA95_9FABA</name>
<reference evidence="1 2" key="1">
    <citation type="journal article" date="2018" name="Front. Plant Sci.">
        <title>Red Clover (Trifolium pratense) and Zigzag Clover (T. medium) - A Picture of Genomic Similarities and Differences.</title>
        <authorList>
            <person name="Dluhosova J."/>
            <person name="Istvanek J."/>
            <person name="Nedelnik J."/>
            <person name="Repkova J."/>
        </authorList>
    </citation>
    <scope>NUCLEOTIDE SEQUENCE [LARGE SCALE GENOMIC DNA]</scope>
    <source>
        <strain evidence="2">cv. 10/8</strain>
        <tissue evidence="1">Leaf</tissue>
    </source>
</reference>
<dbReference type="AlphaFoldDB" id="A0A392TA95"/>
<keyword evidence="2" id="KW-1185">Reference proteome</keyword>
<proteinExistence type="predicted"/>
<accession>A0A392TA95</accession>
<protein>
    <submittedName>
        <fullName evidence="1">Uncharacterized protein</fullName>
    </submittedName>
</protein>
<dbReference type="EMBL" id="LXQA010538782">
    <property type="protein sequence ID" value="MCI58009.1"/>
    <property type="molecule type" value="Genomic_DNA"/>
</dbReference>
<organism evidence="1 2">
    <name type="scientific">Trifolium medium</name>
    <dbReference type="NCBI Taxonomy" id="97028"/>
    <lineage>
        <taxon>Eukaryota</taxon>
        <taxon>Viridiplantae</taxon>
        <taxon>Streptophyta</taxon>
        <taxon>Embryophyta</taxon>
        <taxon>Tracheophyta</taxon>
        <taxon>Spermatophyta</taxon>
        <taxon>Magnoliopsida</taxon>
        <taxon>eudicotyledons</taxon>
        <taxon>Gunneridae</taxon>
        <taxon>Pentapetalae</taxon>
        <taxon>rosids</taxon>
        <taxon>fabids</taxon>
        <taxon>Fabales</taxon>
        <taxon>Fabaceae</taxon>
        <taxon>Papilionoideae</taxon>
        <taxon>50 kb inversion clade</taxon>
        <taxon>NPAAA clade</taxon>
        <taxon>Hologalegina</taxon>
        <taxon>IRL clade</taxon>
        <taxon>Trifolieae</taxon>
        <taxon>Trifolium</taxon>
    </lineage>
</organism>
<sequence length="57" mass="6550">HDGDIDHLYHDGDIDHLYQATIALPTTCAQDHPNHKGPTSPSRFTRRFLNSYYLDLV</sequence>
<evidence type="ECO:0000313" key="1">
    <source>
        <dbReference type="EMBL" id="MCI58009.1"/>
    </source>
</evidence>
<feature type="non-terminal residue" evidence="1">
    <location>
        <position position="1"/>
    </location>
</feature>
<comment type="caution">
    <text evidence="1">The sequence shown here is derived from an EMBL/GenBank/DDBJ whole genome shotgun (WGS) entry which is preliminary data.</text>
</comment>
<dbReference type="Proteomes" id="UP000265520">
    <property type="component" value="Unassembled WGS sequence"/>
</dbReference>
<evidence type="ECO:0000313" key="2">
    <source>
        <dbReference type="Proteomes" id="UP000265520"/>
    </source>
</evidence>